<feature type="domain" description="4Fe-4S ferredoxin-type" evidence="7">
    <location>
        <begin position="69"/>
        <end position="100"/>
    </location>
</feature>
<dbReference type="PROSITE" id="PS51379">
    <property type="entry name" value="4FE4S_FER_2"/>
    <property type="match status" value="2"/>
</dbReference>
<dbReference type="GO" id="GO:0051539">
    <property type="term" value="F:4 iron, 4 sulfur cluster binding"/>
    <property type="evidence" value="ECO:0007669"/>
    <property type="project" value="UniProtKB-UniRule"/>
</dbReference>
<dbReference type="SUPFAM" id="SSF46548">
    <property type="entry name" value="alpha-helical ferredoxin"/>
    <property type="match status" value="1"/>
</dbReference>
<dbReference type="GO" id="GO:0046872">
    <property type="term" value="F:metal ion binding"/>
    <property type="evidence" value="ECO:0007669"/>
    <property type="project" value="UniProtKB-UniRule"/>
</dbReference>
<dbReference type="EC" id="1.1.99.14" evidence="6"/>
<keyword evidence="6" id="KW-0813">Transport</keyword>
<evidence type="ECO:0000256" key="5">
    <source>
        <dbReference type="ARBA" id="ARBA00023014"/>
    </source>
</evidence>
<dbReference type="Pfam" id="PF02754">
    <property type="entry name" value="CCG"/>
    <property type="match status" value="2"/>
</dbReference>
<dbReference type="PIRSF" id="PIRSF000139">
    <property type="entry name" value="Glc_ox_4Fe-4S"/>
    <property type="match status" value="1"/>
</dbReference>
<dbReference type="Pfam" id="PF13183">
    <property type="entry name" value="Fer4_8"/>
    <property type="match status" value="1"/>
</dbReference>
<keyword evidence="3" id="KW-0677">Repeat</keyword>
<proteinExistence type="predicted"/>
<dbReference type="KEGG" id="ntg:NSCAC_1219"/>
<evidence type="ECO:0000256" key="6">
    <source>
        <dbReference type="PIRNR" id="PIRNR000139"/>
    </source>
</evidence>
<feature type="domain" description="4Fe-4S ferredoxin-type" evidence="7">
    <location>
        <begin position="18"/>
        <end position="47"/>
    </location>
</feature>
<comment type="cofactor">
    <cofactor evidence="6">
        <name>[4Fe-4S] cluster</name>
        <dbReference type="ChEBI" id="CHEBI:49883"/>
    </cofactor>
    <text evidence="6">Binds 2 [4Fe-4S] clusters.</text>
</comment>
<keyword evidence="6" id="KW-0249">Electron transport</keyword>
<dbReference type="RefSeq" id="WP_197743927.1">
    <property type="nucleotide sequence ID" value="NZ_LR778175.1"/>
</dbReference>
<sequence>MSLFFYKNSKRNQKNSLDFPDYDADLCVMCGLCLPHCPTYQLTGDENESPRGRIALMRAVTQGKISPTPKLLGHLDRCLTCRACESVCPSLVPYGKLIDSVRSKLYTYQSVKKKISKYFIHKWVISYPIVLRSLGRLARISQIIKADKLLQFSGLKPLITLMPKLSALHPWQEFYPTREVEQGKVALFKGCIADIIEQSLLLDSVQLLNQLGYSVYVPKKQVCCGALAKHDGNTEQALSLALQNTEAFKDFATEKIICTASGCTTSLIEYPQWAGKAQKGTQTNIHKFSTNIQDINQFLSEIHWATRVKIKPLAKRIAIHEPCSLRNTLNQQGVIHNLLKHIPSAEIFSLPNNHRCCGAAGSYMITQPKIAHTLRQDKIDSLKKMSPDILVTANIGCSLYLSAGIKAANLPIEIIHPAQLLARQISLQ</sequence>
<keyword evidence="9" id="KW-1185">Reference proteome</keyword>
<organism evidence="8 9">
    <name type="scientific">Candidatus Nitrosacidococcus tergens</name>
    <dbReference type="NCBI Taxonomy" id="553981"/>
    <lineage>
        <taxon>Bacteria</taxon>
        <taxon>Pseudomonadati</taxon>
        <taxon>Pseudomonadota</taxon>
        <taxon>Gammaproteobacteria</taxon>
        <taxon>Chromatiales</taxon>
        <taxon>Chromatiaceae</taxon>
        <taxon>Candidatus Nitrosacidococcus</taxon>
    </lineage>
</organism>
<comment type="function">
    <text evidence="6">Component of a complex that catalyzes the oxidation of glycolate to glyoxylate.</text>
</comment>
<accession>A0A7G1QB90</accession>
<dbReference type="InterPro" id="IPR009051">
    <property type="entry name" value="Helical_ferredxn"/>
</dbReference>
<reference evidence="8 9" key="1">
    <citation type="submission" date="2020-03" db="EMBL/GenBank/DDBJ databases">
        <authorList>
            <person name="Picone N."/>
        </authorList>
    </citation>
    <scope>NUCLEOTIDE SEQUENCE [LARGE SCALE GENOMIC DNA]</scope>
    <source>
        <strain evidence="8">NSCAC1</strain>
    </source>
</reference>
<dbReference type="AlphaFoldDB" id="A0A7G1QB90"/>
<name>A0A7G1QB90_9GAMM</name>
<dbReference type="PROSITE" id="PS00198">
    <property type="entry name" value="4FE4S_FER_1"/>
    <property type="match status" value="2"/>
</dbReference>
<dbReference type="PANTHER" id="PTHR32479:SF17">
    <property type="entry name" value="GLYCOLATE OXIDASE IRON-SULFUR SUBUNIT"/>
    <property type="match status" value="1"/>
</dbReference>
<keyword evidence="4 6" id="KW-0408">Iron</keyword>
<dbReference type="InterPro" id="IPR004017">
    <property type="entry name" value="Cys_rich_dom"/>
</dbReference>
<protein>
    <recommendedName>
        <fullName evidence="6">Glycolate oxidase iron-sulfur subunit</fullName>
        <ecNumber evidence="6">1.1.99.14</ecNumber>
    </recommendedName>
</protein>
<dbReference type="Proteomes" id="UP000516072">
    <property type="component" value="Chromosome"/>
</dbReference>
<evidence type="ECO:0000256" key="1">
    <source>
        <dbReference type="ARBA" id="ARBA00022485"/>
    </source>
</evidence>
<dbReference type="EMBL" id="LR778175">
    <property type="protein sequence ID" value="CAB1276533.1"/>
    <property type="molecule type" value="Genomic_DNA"/>
</dbReference>
<dbReference type="Gene3D" id="1.10.1060.10">
    <property type="entry name" value="Alpha-helical ferredoxin"/>
    <property type="match status" value="1"/>
</dbReference>
<dbReference type="InterPro" id="IPR012257">
    <property type="entry name" value="Glc_ox_4Fe-4S"/>
</dbReference>
<evidence type="ECO:0000256" key="3">
    <source>
        <dbReference type="ARBA" id="ARBA00022737"/>
    </source>
</evidence>
<dbReference type="GO" id="GO:0019154">
    <property type="term" value="F:glycolate dehydrogenase activity"/>
    <property type="evidence" value="ECO:0007669"/>
    <property type="project" value="UniProtKB-EC"/>
</dbReference>
<dbReference type="InterPro" id="IPR017896">
    <property type="entry name" value="4Fe4S_Fe-S-bd"/>
</dbReference>
<dbReference type="PANTHER" id="PTHR32479">
    <property type="entry name" value="GLYCOLATE OXIDASE IRON-SULFUR SUBUNIT"/>
    <property type="match status" value="1"/>
</dbReference>
<evidence type="ECO:0000259" key="7">
    <source>
        <dbReference type="PROSITE" id="PS51379"/>
    </source>
</evidence>
<evidence type="ECO:0000313" key="8">
    <source>
        <dbReference type="EMBL" id="CAB1276533.1"/>
    </source>
</evidence>
<evidence type="ECO:0000313" key="9">
    <source>
        <dbReference type="Proteomes" id="UP000516072"/>
    </source>
</evidence>
<dbReference type="InterPro" id="IPR017900">
    <property type="entry name" value="4Fe4S_Fe_S_CS"/>
</dbReference>
<comment type="catalytic activity">
    <reaction evidence="6">
        <text>glycolate + A = glyoxylate + AH2</text>
        <dbReference type="Rhea" id="RHEA:21264"/>
        <dbReference type="ChEBI" id="CHEBI:13193"/>
        <dbReference type="ChEBI" id="CHEBI:17499"/>
        <dbReference type="ChEBI" id="CHEBI:29805"/>
        <dbReference type="ChEBI" id="CHEBI:36655"/>
        <dbReference type="EC" id="1.1.99.14"/>
    </reaction>
</comment>
<keyword evidence="5 6" id="KW-0411">Iron-sulfur</keyword>
<evidence type="ECO:0000256" key="2">
    <source>
        <dbReference type="ARBA" id="ARBA00022723"/>
    </source>
</evidence>
<keyword evidence="1 6" id="KW-0004">4Fe-4S</keyword>
<comment type="catalytic activity">
    <reaction evidence="6">
        <text>(R)-lactate + A = pyruvate + AH2</text>
        <dbReference type="Rhea" id="RHEA:15089"/>
        <dbReference type="ChEBI" id="CHEBI:13193"/>
        <dbReference type="ChEBI" id="CHEBI:15361"/>
        <dbReference type="ChEBI" id="CHEBI:16004"/>
        <dbReference type="ChEBI" id="CHEBI:17499"/>
    </reaction>
</comment>
<keyword evidence="2 6" id="KW-0479">Metal-binding</keyword>
<evidence type="ECO:0000256" key="4">
    <source>
        <dbReference type="ARBA" id="ARBA00023004"/>
    </source>
</evidence>
<gene>
    <name evidence="8" type="ORF">NSCAC_1219</name>
</gene>